<dbReference type="PANTHER" id="PTHR34407:SF1">
    <property type="entry name" value="SGNH HYDROLASE-TYPE ESTERASE DOMAIN-CONTAINING PROTEIN"/>
    <property type="match status" value="1"/>
</dbReference>
<dbReference type="AlphaFoldDB" id="A0A9N8ELV8"/>
<dbReference type="EMBL" id="CAICTM010001435">
    <property type="protein sequence ID" value="CAB9523611.1"/>
    <property type="molecule type" value="Genomic_DNA"/>
</dbReference>
<evidence type="ECO:0000256" key="1">
    <source>
        <dbReference type="SAM" id="MobiDB-lite"/>
    </source>
</evidence>
<proteinExistence type="predicted"/>
<dbReference type="Proteomes" id="UP001153069">
    <property type="component" value="Unassembled WGS sequence"/>
</dbReference>
<sequence>MQGNSKRVAAMNGGSTSARAEGVSTIFNQVGKATPANNKKTAYKNMPLLALCCLMGMLLLRDRLVSPSFWPVASSSTIPSCLQHQSETISRNQTNGMPLIEDLHNDIQKLQAEVRNLQQRLSACTSELKKKESKSGDTTNTNEDANQRMKERLDYGKESLKRHPVCGKLQEVAVPGPAANSSSDTNFLIPSASFIWTQRLGEIHSATNLLPNDFQYLFHDFTAHLLQLVSSRLPRSVQTIPRSWESVQSIMDVAWKRFEYFQRHPEALVHEKAHPAGVADDYSDKDNIPRPVQIIILGGSIMQGTNCRKMVNQLQMKDLFLPLRDCCWGHRLGAFINQLFQVPLVEVTHIGIGGTNSATGTTLLQFELLPPQAAQHPDIIINGYSTNDMHSFTIQEAQLSNLTLGDQIRVMVEDFYRNATMMRHSQQDCQADGDQQSTAEEQQSTSVPPLVVHFDDYMGNEQRQILGTLEGSSTVQSLARYYGFASMSYVNVVRDWVYGDTHESWFSPAGWYPNKNSAMEREIHPQLGMHIVATWVAAYNLLHMTTTFCSLEPWRHANKGGDRDILEQSYETTRQVLSQMPPLRGDTQYVPGGKPKPPPRSLPPRLTKELSLERVSEQWEQESSLLQNQVQQQSTKVCSAGAKCPFAWVSRIRPAAIPNVTETLHKKGDVAYQAYWKAHTVSGFGGSANDESKSSWAFQSDHGKTGVCPQNGVGSKLLLEIPPPISSVELVRLGVPINSVTLFYMKSYGERWADSTVRLDVLASDSAEASDSVSDWKTLLSNEFVGYHSKNTSETYHHTIHLPSEYRISKLRLAITLVNGNTFKIMGLLACRS</sequence>
<feature type="region of interest" description="Disordered" evidence="1">
    <location>
        <begin position="125"/>
        <end position="145"/>
    </location>
</feature>
<evidence type="ECO:0000313" key="2">
    <source>
        <dbReference type="EMBL" id="CAB9523611.1"/>
    </source>
</evidence>
<dbReference type="OrthoDB" id="39700at2759"/>
<evidence type="ECO:0000313" key="3">
    <source>
        <dbReference type="Proteomes" id="UP001153069"/>
    </source>
</evidence>
<dbReference type="Gene3D" id="3.40.50.1110">
    <property type="entry name" value="SGNH hydrolase"/>
    <property type="match status" value="1"/>
</dbReference>
<protein>
    <submittedName>
        <fullName evidence="2">Uncharacterized protein</fullName>
    </submittedName>
</protein>
<dbReference type="SUPFAM" id="SSF52266">
    <property type="entry name" value="SGNH hydrolase"/>
    <property type="match status" value="1"/>
</dbReference>
<gene>
    <name evidence="2" type="ORF">SEMRO_1437_G272560.1</name>
</gene>
<dbReference type="InterPro" id="IPR036514">
    <property type="entry name" value="SGNH_hydro_sf"/>
</dbReference>
<comment type="caution">
    <text evidence="2">The sequence shown here is derived from an EMBL/GenBank/DDBJ whole genome shotgun (WGS) entry which is preliminary data.</text>
</comment>
<accession>A0A9N8ELV8</accession>
<keyword evidence="3" id="KW-1185">Reference proteome</keyword>
<dbReference type="PANTHER" id="PTHR34407">
    <property type="entry name" value="EXPRESSED PROTEIN"/>
    <property type="match status" value="1"/>
</dbReference>
<feature type="region of interest" description="Disordered" evidence="1">
    <location>
        <begin position="426"/>
        <end position="446"/>
    </location>
</feature>
<feature type="compositionally biased region" description="Low complexity" evidence="1">
    <location>
        <begin position="435"/>
        <end position="446"/>
    </location>
</feature>
<organism evidence="2 3">
    <name type="scientific">Seminavis robusta</name>
    <dbReference type="NCBI Taxonomy" id="568900"/>
    <lineage>
        <taxon>Eukaryota</taxon>
        <taxon>Sar</taxon>
        <taxon>Stramenopiles</taxon>
        <taxon>Ochrophyta</taxon>
        <taxon>Bacillariophyta</taxon>
        <taxon>Bacillariophyceae</taxon>
        <taxon>Bacillariophycidae</taxon>
        <taxon>Naviculales</taxon>
        <taxon>Naviculaceae</taxon>
        <taxon>Seminavis</taxon>
    </lineage>
</organism>
<feature type="region of interest" description="Disordered" evidence="1">
    <location>
        <begin position="581"/>
        <end position="605"/>
    </location>
</feature>
<reference evidence="2" key="1">
    <citation type="submission" date="2020-06" db="EMBL/GenBank/DDBJ databases">
        <authorList>
            <consortium name="Plant Systems Biology data submission"/>
        </authorList>
    </citation>
    <scope>NUCLEOTIDE SEQUENCE</scope>
    <source>
        <strain evidence="2">D6</strain>
    </source>
</reference>
<name>A0A9N8ELV8_9STRA</name>